<dbReference type="InterPro" id="IPR036108">
    <property type="entry name" value="4pyrrol_syn_uPrphyn_synt_sf"/>
</dbReference>
<dbReference type="InterPro" id="IPR003754">
    <property type="entry name" value="4pyrrol_synth_uPrphyn_synth"/>
</dbReference>
<dbReference type="EMBL" id="CP120682">
    <property type="protein sequence ID" value="WKN38393.1"/>
    <property type="molecule type" value="Genomic_DNA"/>
</dbReference>
<dbReference type="PANTHER" id="PTHR12390:SF0">
    <property type="entry name" value="UROPORPHYRINOGEN-III SYNTHASE"/>
    <property type="match status" value="1"/>
</dbReference>
<proteinExistence type="predicted"/>
<name>A0AA49JEQ5_9BACT</name>
<sequence>MSDSKINKDRLFPVTSILVSQPEPQNGKSPYFDLADKYGIKVDFRPFIEVKPVNVKDFRKQKIEILDHTAIIFTSRNAVDHFFKICGELRIEMPSDMKYFCISEQTANYLQKYIVIRKRKIFTGFRTAQDLLEILKKHKDEKYLFPCSSIRKNDIPDFLETNGYKYTEAVMYETVAADLSDLEDVYYDIIAFFSPSGINSLFVNFPDFKQNKTRIAAFGPTTASAVRDAGLVLDIQAPMPNAPSMTGALEYYIKEANKNQQEVKK</sequence>
<evidence type="ECO:0000313" key="2">
    <source>
        <dbReference type="EMBL" id="WKN38393.1"/>
    </source>
</evidence>
<dbReference type="GO" id="GO:0004852">
    <property type="term" value="F:uroporphyrinogen-III synthase activity"/>
    <property type="evidence" value="ECO:0007669"/>
    <property type="project" value="InterPro"/>
</dbReference>
<organism evidence="2">
    <name type="scientific">Roseihalotalea indica</name>
    <dbReference type="NCBI Taxonomy" id="2867963"/>
    <lineage>
        <taxon>Bacteria</taxon>
        <taxon>Pseudomonadati</taxon>
        <taxon>Bacteroidota</taxon>
        <taxon>Cytophagia</taxon>
        <taxon>Cytophagales</taxon>
        <taxon>Catalimonadaceae</taxon>
        <taxon>Roseihalotalea</taxon>
    </lineage>
</organism>
<dbReference type="GO" id="GO:0006780">
    <property type="term" value="P:uroporphyrinogen III biosynthetic process"/>
    <property type="evidence" value="ECO:0007669"/>
    <property type="project" value="InterPro"/>
</dbReference>
<accession>A0AA49JEQ5</accession>
<dbReference type="PANTHER" id="PTHR12390">
    <property type="entry name" value="UROPORPHYRINOGEN III SYNTHASE"/>
    <property type="match status" value="1"/>
</dbReference>
<dbReference type="GO" id="GO:0005829">
    <property type="term" value="C:cytosol"/>
    <property type="evidence" value="ECO:0007669"/>
    <property type="project" value="TreeGrafter"/>
</dbReference>
<reference evidence="2" key="1">
    <citation type="journal article" date="2023" name="Comput. Struct. Biotechnol. J.">
        <title>Discovery of a novel marine Bacteroidetes with a rich repertoire of carbohydrate-active enzymes.</title>
        <authorList>
            <person name="Chen B."/>
            <person name="Liu G."/>
            <person name="Chen Q."/>
            <person name="Wang H."/>
            <person name="Liu L."/>
            <person name="Tang K."/>
        </authorList>
    </citation>
    <scope>NUCLEOTIDE SEQUENCE</scope>
    <source>
        <strain evidence="2">TK19036</strain>
    </source>
</reference>
<dbReference type="Pfam" id="PF02602">
    <property type="entry name" value="HEM4"/>
    <property type="match status" value="1"/>
</dbReference>
<evidence type="ECO:0000259" key="1">
    <source>
        <dbReference type="Pfam" id="PF02602"/>
    </source>
</evidence>
<dbReference type="AlphaFoldDB" id="A0AA49JEQ5"/>
<dbReference type="Gene3D" id="3.40.50.10090">
    <property type="match status" value="2"/>
</dbReference>
<gene>
    <name evidence="2" type="ORF">K4G66_06725</name>
</gene>
<feature type="domain" description="Tetrapyrrole biosynthesis uroporphyrinogen III synthase" evidence="1">
    <location>
        <begin position="35"/>
        <end position="246"/>
    </location>
</feature>
<dbReference type="CDD" id="cd06578">
    <property type="entry name" value="HemD"/>
    <property type="match status" value="1"/>
</dbReference>
<protein>
    <submittedName>
        <fullName evidence="2">Uroporphyrinogen-III synthase</fullName>
    </submittedName>
</protein>
<dbReference type="InterPro" id="IPR039793">
    <property type="entry name" value="UROS/Hem4"/>
</dbReference>
<dbReference type="SUPFAM" id="SSF69618">
    <property type="entry name" value="HemD-like"/>
    <property type="match status" value="1"/>
</dbReference>
<reference evidence="2" key="2">
    <citation type="journal article" date="2024" name="Antonie Van Leeuwenhoek">
        <title>Roseihalotalea indica gen. nov., sp. nov., a halophilic Bacteroidetes from mesopelagic Southwest Indian Ocean with higher carbohydrate metabolic potential.</title>
        <authorList>
            <person name="Chen B."/>
            <person name="Zhang M."/>
            <person name="Lin D."/>
            <person name="Ye J."/>
            <person name="Tang K."/>
        </authorList>
    </citation>
    <scope>NUCLEOTIDE SEQUENCE</scope>
    <source>
        <strain evidence="2">TK19036</strain>
    </source>
</reference>